<evidence type="ECO:0000313" key="3">
    <source>
        <dbReference type="EMBL" id="MFC4527029.1"/>
    </source>
</evidence>
<dbReference type="InterPro" id="IPR013762">
    <property type="entry name" value="Integrase-like_cat_sf"/>
</dbReference>
<proteinExistence type="predicted"/>
<dbReference type="CDD" id="cd00397">
    <property type="entry name" value="DNA_BRE_C"/>
    <property type="match status" value="1"/>
</dbReference>
<protein>
    <submittedName>
        <fullName evidence="3">Tyrosine-type recombinase/integrase</fullName>
    </submittedName>
</protein>
<feature type="domain" description="Tyr recombinase" evidence="2">
    <location>
        <begin position="178"/>
        <end position="368"/>
    </location>
</feature>
<name>A0ABV9C3E7_9GAMM</name>
<evidence type="ECO:0000256" key="1">
    <source>
        <dbReference type="ARBA" id="ARBA00023172"/>
    </source>
</evidence>
<keyword evidence="1" id="KW-0233">DNA recombination</keyword>
<dbReference type="InterPro" id="IPR002104">
    <property type="entry name" value="Integrase_catalytic"/>
</dbReference>
<accession>A0ABV9C3E7</accession>
<gene>
    <name evidence="3" type="ORF">ACFO5W_10340</name>
</gene>
<sequence length="503" mass="55742">MNSPEALSLEQLPSPEVPDNLPRLIRYYDDFHDKVRSISHLSETDIWYVHADGTKHNLNFLRFPLRYRLLFKHIVTDLFDRCDPSTVVTYANLLFTRPSHLARAATLSPTEWSEYWNEFVLPVETVSVAGALRSAIHSMCELSIGQWTMDLHDLVSALRAPRADIYKTVRNRECFVPLDQQSLIIEFFDDLKAAIDRGSTSIGDLELRNACILLLSHQYGLRPGSIARIKVQDVRLHESGAVHVSVPLIKLRDRDALRRVTRRIKHEWAALFVEFLRRQGSKHADSTSPADSLFHLSPASVSHVIIDLTSELLGEAWTPTDLRHTAAQRLADAGASHISLSEFLGHASTLTANVYFDASPSQAERVNQALSLSPIYTTIAETAKTKTITSTELRALPPSQQIGAVPHGIPIAGIGGCTIGQSLCAKNPVLSCYTCRRFLPVADRSVHENVVDSLRPVVRMFANASHETGSGSQAQLTRTLRAAMQVIHGIPSDAAESMGEANE</sequence>
<dbReference type="Proteomes" id="UP001595961">
    <property type="component" value="Unassembled WGS sequence"/>
</dbReference>
<dbReference type="InterPro" id="IPR011010">
    <property type="entry name" value="DNA_brk_join_enz"/>
</dbReference>
<organism evidence="3 4">
    <name type="scientific">Dyella halodurans</name>
    <dbReference type="NCBI Taxonomy" id="1920171"/>
    <lineage>
        <taxon>Bacteria</taxon>
        <taxon>Pseudomonadati</taxon>
        <taxon>Pseudomonadota</taxon>
        <taxon>Gammaproteobacteria</taxon>
        <taxon>Lysobacterales</taxon>
        <taxon>Rhodanobacteraceae</taxon>
        <taxon>Dyella</taxon>
    </lineage>
</organism>
<dbReference type="Gene3D" id="1.10.443.10">
    <property type="entry name" value="Intergrase catalytic core"/>
    <property type="match status" value="1"/>
</dbReference>
<reference evidence="4" key="1">
    <citation type="journal article" date="2019" name="Int. J. Syst. Evol. Microbiol.">
        <title>The Global Catalogue of Microorganisms (GCM) 10K type strain sequencing project: providing services to taxonomists for standard genome sequencing and annotation.</title>
        <authorList>
            <consortium name="The Broad Institute Genomics Platform"/>
            <consortium name="The Broad Institute Genome Sequencing Center for Infectious Disease"/>
            <person name="Wu L."/>
            <person name="Ma J."/>
        </authorList>
    </citation>
    <scope>NUCLEOTIDE SEQUENCE [LARGE SCALE GENOMIC DNA]</scope>
    <source>
        <strain evidence="4">CCM 4481</strain>
    </source>
</reference>
<dbReference type="Pfam" id="PF00589">
    <property type="entry name" value="Phage_integrase"/>
    <property type="match status" value="1"/>
</dbReference>
<dbReference type="RefSeq" id="WP_266148931.1">
    <property type="nucleotide sequence ID" value="NZ_CP064028.1"/>
</dbReference>
<evidence type="ECO:0000313" key="4">
    <source>
        <dbReference type="Proteomes" id="UP001595961"/>
    </source>
</evidence>
<dbReference type="EMBL" id="JBHSGA010000017">
    <property type="protein sequence ID" value="MFC4527029.1"/>
    <property type="molecule type" value="Genomic_DNA"/>
</dbReference>
<dbReference type="SUPFAM" id="SSF56349">
    <property type="entry name" value="DNA breaking-rejoining enzymes"/>
    <property type="match status" value="1"/>
</dbReference>
<comment type="caution">
    <text evidence="3">The sequence shown here is derived from an EMBL/GenBank/DDBJ whole genome shotgun (WGS) entry which is preliminary data.</text>
</comment>
<evidence type="ECO:0000259" key="2">
    <source>
        <dbReference type="PROSITE" id="PS51898"/>
    </source>
</evidence>
<dbReference type="PROSITE" id="PS51898">
    <property type="entry name" value="TYR_RECOMBINASE"/>
    <property type="match status" value="1"/>
</dbReference>
<keyword evidence="4" id="KW-1185">Reference proteome</keyword>